<dbReference type="VEuPathDB" id="FungiDB:SCHCODRAFT_02537748"/>
<dbReference type="HOGENOM" id="CLU_1769185_0_0_1"/>
<reference evidence="1 2" key="1">
    <citation type="journal article" date="2010" name="Nat. Biotechnol.">
        <title>Genome sequence of the model mushroom Schizophyllum commune.</title>
        <authorList>
            <person name="Ohm R.A."/>
            <person name="de Jong J.F."/>
            <person name="Lugones L.G."/>
            <person name="Aerts A."/>
            <person name="Kothe E."/>
            <person name="Stajich J.E."/>
            <person name="de Vries R.P."/>
            <person name="Record E."/>
            <person name="Levasseur A."/>
            <person name="Baker S.E."/>
            <person name="Bartholomew K.A."/>
            <person name="Coutinho P.M."/>
            <person name="Erdmann S."/>
            <person name="Fowler T.J."/>
            <person name="Gathman A.C."/>
            <person name="Lombard V."/>
            <person name="Henrissat B."/>
            <person name="Knabe N."/>
            <person name="Kuees U."/>
            <person name="Lilly W.W."/>
            <person name="Lindquist E."/>
            <person name="Lucas S."/>
            <person name="Magnuson J.K."/>
            <person name="Piumi F."/>
            <person name="Raudaskoski M."/>
            <person name="Salamov A."/>
            <person name="Schmutz J."/>
            <person name="Schwarze F.W.M.R."/>
            <person name="vanKuyk P.A."/>
            <person name="Horton J.S."/>
            <person name="Grigoriev I.V."/>
            <person name="Woesten H.A.B."/>
        </authorList>
    </citation>
    <scope>NUCLEOTIDE SEQUENCE [LARGE SCALE GENOMIC DNA]</scope>
    <source>
        <strain evidence="2">H4-8 / FGSC 9210</strain>
    </source>
</reference>
<dbReference type="AlphaFoldDB" id="D8PN23"/>
<dbReference type="KEGG" id="scm:SCHCO_02537748"/>
<organism evidence="2">
    <name type="scientific">Schizophyllum commune (strain H4-8 / FGSC 9210)</name>
    <name type="common">Split gill fungus</name>
    <dbReference type="NCBI Taxonomy" id="578458"/>
    <lineage>
        <taxon>Eukaryota</taxon>
        <taxon>Fungi</taxon>
        <taxon>Dikarya</taxon>
        <taxon>Basidiomycota</taxon>
        <taxon>Agaricomycotina</taxon>
        <taxon>Agaricomycetes</taxon>
        <taxon>Agaricomycetidae</taxon>
        <taxon>Agaricales</taxon>
        <taxon>Schizophyllaceae</taxon>
        <taxon>Schizophyllum</taxon>
    </lineage>
</organism>
<dbReference type="Proteomes" id="UP000007431">
    <property type="component" value="Unassembled WGS sequence"/>
</dbReference>
<dbReference type="EMBL" id="GL377302">
    <property type="protein sequence ID" value="EFJ02869.1"/>
    <property type="molecule type" value="Genomic_DNA"/>
</dbReference>
<name>D8PN23_SCHCM</name>
<keyword evidence="2" id="KW-1185">Reference proteome</keyword>
<dbReference type="InParanoid" id="D8PN23"/>
<gene>
    <name evidence="1" type="ORF">SCHCODRAFT_80160</name>
</gene>
<dbReference type="GeneID" id="9585705"/>
<evidence type="ECO:0000313" key="2">
    <source>
        <dbReference type="Proteomes" id="UP000007431"/>
    </source>
</evidence>
<protein>
    <submittedName>
        <fullName evidence="1">Expressed protein</fullName>
    </submittedName>
</protein>
<proteinExistence type="predicted"/>
<accession>D8PN23</accession>
<evidence type="ECO:0000313" key="1">
    <source>
        <dbReference type="EMBL" id="EFJ02869.1"/>
    </source>
</evidence>
<sequence>MPMFSGEKLKVHSRAGRNAGYIPAAECPVVAGCAVQFRGNGYLGSDPMALFSRDDCAYLWDYALRLHDGGWTCSILFNGLVSERFLNNLNVALPQLNGVDGQWVRMDSRAVQRWVVEVVQEKAEVHRFLDNGVSSVRPGARMDFLCN</sequence>